<comment type="caution">
    <text evidence="1">The sequence shown here is derived from an EMBL/GenBank/DDBJ whole genome shotgun (WGS) entry which is preliminary data.</text>
</comment>
<gene>
    <name evidence="1" type="ORF">CN290_18050</name>
</gene>
<reference evidence="1 2" key="1">
    <citation type="submission" date="2017-09" db="EMBL/GenBank/DDBJ databases">
        <title>Large-scale bioinformatics analysis of Bacillus genomes uncovers conserved roles of natural products in bacterial physiology.</title>
        <authorList>
            <consortium name="Agbiome Team Llc"/>
            <person name="Bleich R.M."/>
            <person name="Grubbs K.J."/>
            <person name="Santa Maria K.C."/>
            <person name="Allen S.E."/>
            <person name="Farag S."/>
            <person name="Shank E.A."/>
            <person name="Bowers A."/>
        </authorList>
    </citation>
    <scope>NUCLEOTIDE SEQUENCE [LARGE SCALE GENOMIC DNA]</scope>
    <source>
        <strain evidence="1 2">AFS025165</strain>
    </source>
</reference>
<dbReference type="AlphaFoldDB" id="A0A2B1IFR3"/>
<evidence type="ECO:0000313" key="1">
    <source>
        <dbReference type="EMBL" id="PFC72701.1"/>
    </source>
</evidence>
<sequence length="69" mass="8293">MNFIQVFDTIFSILHDFFSKGIWVILFFFFLNKLYESQRLVATSRVITAVLLGLYLLYIIILRPLYYSF</sequence>
<dbReference type="RefSeq" id="WP_097949464.1">
    <property type="nucleotide sequence ID" value="NZ_NTQT01000023.1"/>
</dbReference>
<accession>A0A2B1IFR3</accession>
<proteinExistence type="predicted"/>
<evidence type="ECO:0000313" key="2">
    <source>
        <dbReference type="Proteomes" id="UP000220226"/>
    </source>
</evidence>
<protein>
    <submittedName>
        <fullName evidence="1">Uncharacterized protein</fullName>
    </submittedName>
</protein>
<dbReference type="EMBL" id="NTQT01000023">
    <property type="protein sequence ID" value="PFC72701.1"/>
    <property type="molecule type" value="Genomic_DNA"/>
</dbReference>
<name>A0A2B1IFR3_BACCE</name>
<dbReference type="Proteomes" id="UP000220226">
    <property type="component" value="Unassembled WGS sequence"/>
</dbReference>
<organism evidence="1 2">
    <name type="scientific">Bacillus cereus</name>
    <dbReference type="NCBI Taxonomy" id="1396"/>
    <lineage>
        <taxon>Bacteria</taxon>
        <taxon>Bacillati</taxon>
        <taxon>Bacillota</taxon>
        <taxon>Bacilli</taxon>
        <taxon>Bacillales</taxon>
        <taxon>Bacillaceae</taxon>
        <taxon>Bacillus</taxon>
        <taxon>Bacillus cereus group</taxon>
    </lineage>
</organism>